<dbReference type="Pfam" id="PF00561">
    <property type="entry name" value="Abhydrolase_1"/>
    <property type="match status" value="1"/>
</dbReference>
<proteinExistence type="predicted"/>
<evidence type="ECO:0000313" key="3">
    <source>
        <dbReference type="Proteomes" id="UP000522313"/>
    </source>
</evidence>
<accession>A0A7X0J994</accession>
<sequence>MRRASWITIGVGALLLSGFAYQHIAERIDAVRHPAPGRLVAVGDHRLHLWCAGPGSPTVLLLSGDGTPSVTMYAEQRRIAADTRVCSYDRAGLGWSDPAPQPMGLRGQVDDLERLLARGGVDGPLVLVPESGGNVIALAFFRRAPQRVVGMVMVDGSEPSLWFRGSPDEFPMLRLTDPLWQAGWRLGIIRLILPFAVPSWVEALPPDLRGQFDAVWSRPMPGQVRDPVDRWEQTPVGGRPRAVSGMLGDRPLVVIRHGLAGGMGVPEKYKTEWPAAQAWLARLSRDSEMLVATRNHHPIAEENPALVSAQVRRVVARVQAGK</sequence>
<dbReference type="InterPro" id="IPR029058">
    <property type="entry name" value="AB_hydrolase_fold"/>
</dbReference>
<dbReference type="Gene3D" id="3.40.50.1820">
    <property type="entry name" value="alpha/beta hydrolase"/>
    <property type="match status" value="1"/>
</dbReference>
<feature type="domain" description="AB hydrolase-1" evidence="1">
    <location>
        <begin position="76"/>
        <end position="186"/>
    </location>
</feature>
<dbReference type="Proteomes" id="UP000522313">
    <property type="component" value="Unassembled WGS sequence"/>
</dbReference>
<gene>
    <name evidence="2" type="ORF">F4693_000397</name>
</gene>
<dbReference type="EMBL" id="JACHBT010000002">
    <property type="protein sequence ID" value="MBB6503444.1"/>
    <property type="molecule type" value="Genomic_DNA"/>
</dbReference>
<reference evidence="2 3" key="2">
    <citation type="submission" date="2020-08" db="EMBL/GenBank/DDBJ databases">
        <authorList>
            <person name="Partida-Martinez L."/>
            <person name="Huntemann M."/>
            <person name="Clum A."/>
            <person name="Wang J."/>
            <person name="Palaniappan K."/>
            <person name="Ritter S."/>
            <person name="Chen I.-M."/>
            <person name="Stamatis D."/>
            <person name="Reddy T."/>
            <person name="O'Malley R."/>
            <person name="Daum C."/>
            <person name="Shapiro N."/>
            <person name="Ivanova N."/>
            <person name="Kyrpides N."/>
            <person name="Woyke T."/>
        </authorList>
    </citation>
    <scope>NUCLEOTIDE SEQUENCE [LARGE SCALE GENOMIC DNA]</scope>
    <source>
        <strain evidence="2 3">AS3.13</strain>
    </source>
</reference>
<name>A0A7X0J994_9SPHN</name>
<dbReference type="AlphaFoldDB" id="A0A7X0J994"/>
<dbReference type="SUPFAM" id="SSF53474">
    <property type="entry name" value="alpha/beta-Hydrolases"/>
    <property type="match status" value="1"/>
</dbReference>
<reference evidence="2 3" key="1">
    <citation type="submission" date="2020-08" db="EMBL/GenBank/DDBJ databases">
        <title>The Agave Microbiome: Exploring the role of microbial communities in plant adaptations to desert environments.</title>
        <authorList>
            <person name="Partida-Martinez L.P."/>
        </authorList>
    </citation>
    <scope>NUCLEOTIDE SEQUENCE [LARGE SCALE GENOMIC DNA]</scope>
    <source>
        <strain evidence="2 3">AS3.13</strain>
    </source>
</reference>
<dbReference type="RefSeq" id="WP_184503932.1">
    <property type="nucleotide sequence ID" value="NZ_JACHBT010000002.1"/>
</dbReference>
<protein>
    <submittedName>
        <fullName evidence="2">Pimeloyl-ACP methyl ester carboxylesterase</fullName>
    </submittedName>
</protein>
<comment type="caution">
    <text evidence="2">The sequence shown here is derived from an EMBL/GenBank/DDBJ whole genome shotgun (WGS) entry which is preliminary data.</text>
</comment>
<dbReference type="InterPro" id="IPR000073">
    <property type="entry name" value="AB_hydrolase_1"/>
</dbReference>
<organism evidence="2 3">
    <name type="scientific">Sphingomonas endophytica</name>
    <dbReference type="NCBI Taxonomy" id="869719"/>
    <lineage>
        <taxon>Bacteria</taxon>
        <taxon>Pseudomonadati</taxon>
        <taxon>Pseudomonadota</taxon>
        <taxon>Alphaproteobacteria</taxon>
        <taxon>Sphingomonadales</taxon>
        <taxon>Sphingomonadaceae</taxon>
        <taxon>Sphingomonas</taxon>
    </lineage>
</organism>
<evidence type="ECO:0000259" key="1">
    <source>
        <dbReference type="Pfam" id="PF00561"/>
    </source>
</evidence>
<evidence type="ECO:0000313" key="2">
    <source>
        <dbReference type="EMBL" id="MBB6503444.1"/>
    </source>
</evidence>